<keyword evidence="6 8" id="KW-0472">Membrane</keyword>
<evidence type="ECO:0000256" key="4">
    <source>
        <dbReference type="ARBA" id="ARBA00022525"/>
    </source>
</evidence>
<evidence type="ECO:0000256" key="7">
    <source>
        <dbReference type="ARBA" id="ARBA00023237"/>
    </source>
</evidence>
<keyword evidence="11" id="KW-1185">Reference proteome</keyword>
<keyword evidence="8" id="KW-1133">Transmembrane helix</keyword>
<dbReference type="PANTHER" id="PTHR11319:SF35">
    <property type="entry name" value="OUTER MEMBRANE PROTEIN PMPC-RELATED"/>
    <property type="match status" value="1"/>
</dbReference>
<evidence type="ECO:0000256" key="1">
    <source>
        <dbReference type="ARBA" id="ARBA00004196"/>
    </source>
</evidence>
<dbReference type="InterPro" id="IPR024973">
    <property type="entry name" value="ESPR"/>
</dbReference>
<dbReference type="InterPro" id="IPR005546">
    <property type="entry name" value="Autotransporte_beta"/>
</dbReference>
<dbReference type="EMBL" id="CP098248">
    <property type="protein sequence ID" value="WAV96849.1"/>
    <property type="molecule type" value="Genomic_DNA"/>
</dbReference>
<dbReference type="InterPro" id="IPR006626">
    <property type="entry name" value="PbH1"/>
</dbReference>
<dbReference type="Gene3D" id="2.40.128.130">
    <property type="entry name" value="Autotransporter beta-domain"/>
    <property type="match status" value="1"/>
</dbReference>
<dbReference type="SUPFAM" id="SSF103515">
    <property type="entry name" value="Autotransporter"/>
    <property type="match status" value="1"/>
</dbReference>
<evidence type="ECO:0000256" key="5">
    <source>
        <dbReference type="ARBA" id="ARBA00022729"/>
    </source>
</evidence>
<evidence type="ECO:0000256" key="8">
    <source>
        <dbReference type="SAM" id="Phobius"/>
    </source>
</evidence>
<dbReference type="SUPFAM" id="SSF51126">
    <property type="entry name" value="Pectin lyase-like"/>
    <property type="match status" value="2"/>
</dbReference>
<protein>
    <submittedName>
        <fullName evidence="10">Autotransporter domain-containing protein</fullName>
    </submittedName>
</protein>
<keyword evidence="5" id="KW-0732">Signal</keyword>
<dbReference type="InterPro" id="IPR036709">
    <property type="entry name" value="Autotransporte_beta_dom_sf"/>
</dbReference>
<dbReference type="InterPro" id="IPR011050">
    <property type="entry name" value="Pectin_lyase_fold/virulence"/>
</dbReference>
<dbReference type="NCBIfam" id="TIGR01376">
    <property type="entry name" value="POMP_repeat"/>
    <property type="match status" value="1"/>
</dbReference>
<dbReference type="Proteomes" id="UP001164794">
    <property type="component" value="Chromosome"/>
</dbReference>
<sequence>MNRIFKVVWNEIRGSYMVCDENRVARGKAKSVKAAVVAVSVAAMMGLSGMAMAQEQTVTKKMVENETFENINKTETSNYPLQAIVSATNADASALTVSGSTFQNNRMTLDNTSGNPAAVAVAASDIDVTVSGSTFTNNAGNSAAGGNVTGGAVSLWGVSGTIDNARFEGNTASIENVSVSDEAVYGGAVYTRSGIWGGEKNTQLTVSNSTFTENRATDSADAKGGAIYAKGDPDSDFSHALNVENSTFEKNHADTQGGAIYAQNVALSISGTTFDGNTVAVDGKENAGGAVYINNSGEIVATIKDSSFKNNTSGYAADVDSPGNIVWSQGGAITYSGGALNIDNTQFISNSAAQGGAISQLHTPDHTATDTLNITNSTFSGNAANAAGAISAMRTVTIADSTFTGNTAVGDTDGGGAMFIGAESEVVIERTTFDGNKSLTSSGGAIDTRKGNHGNNKAAKLEISHSVFKNNEALGADARSLMEAQQQEYTGKGGAIRNSFYGSQTDPIRITITGTQFENNKAIYGGAIYNEYSGKIAETTSEVARIRIADSTFTGNSATADGGAIYNTAGSEIAFNGTNTFSGNMANDVANDIHNAGTITVASGTTTLDGGITGNGTVDIDGGKLVAPTIHANANTINLKSGTLQTGSDQVMATGLNAEGTITDAGGLKEGAGVTYTGGELALTDAKYNLDYAKSVAGYINNDGATAVTMLGELVGQTGPVTVSDLEDTGVVLATTDIVANEDDKTGLVIGIKDVSGLDNINGNNYTDAETHNNNLGAKTLTLTNGGEAVLVTSGKTLTLIGDGTDLIRTDDGSVNVDIGHDGQSGTLNLGTDSAANGGTLSGTVTVSETGTVNVNGAEYGVNGKLDVSGTVNVNNGATLNTDTVTLNNSGTVNVAGTMKADTLTAAKETTINVGDSTSAGSLSASSLSLNGGMMFLDPDWRPGIGIEGASRAAFGSLPNGIDGSLVVGRNSLAVLGDTTTNWAQNEFARSGRNWGPGDITAALAIQAPQTLNAADNGAIVVDGSLTALPQTVTPNSVRFADNSMLIVDAAGIGSEAAITGNGTSQATVADSAALHIANARNGQKIGILRDFTSDKAINGWQGDNLTSSDAMISLNVTEDGSNGNVTVAATANNAADIFPGAMPVSTMNAIWQNGENDVDSANGGIAFLSRAADNRYLNHQDAVRTINGAAQMAVAAGVQLSNLQALDSVTEALENHVSLTANTQQANAPRLHDEGADLWAAMLYRHDSGDGMKSGSFNADINNNFGGLIVGSDYTWKLAGDTQTRIGAALSIGKGDSHSDGDYNYSKNDYDTYGINLYGSWNNRNVNIMADIGYMKGDNEVEQHLSQNLGGKLKADVDTEMWTAGIKGEYRIRTSALDITPHLGVRYTHLKTDSFSSRNTLGTVFNTDSESYNIWQMPLGVTLSKDYKSASGWTIKPKFDFSVIGAAGDTEAETRVRVPGVNAADNASADMMDSVSFRGIVGVEMQKDATSVGLSAGYQRSATMNSTGFMLNIGHHF</sequence>
<feature type="domain" description="Autotransporter" evidence="9">
    <location>
        <begin position="1232"/>
        <end position="1518"/>
    </location>
</feature>
<dbReference type="Pfam" id="PF13018">
    <property type="entry name" value="ESPR"/>
    <property type="match status" value="1"/>
</dbReference>
<comment type="subcellular location">
    <subcellularLocation>
        <location evidence="1">Cell envelope</location>
    </subcellularLocation>
    <subcellularLocation>
        <location evidence="2">Cell outer membrane</location>
    </subcellularLocation>
    <subcellularLocation>
        <location evidence="3">Secreted</location>
    </subcellularLocation>
</comment>
<evidence type="ECO:0000313" key="10">
    <source>
        <dbReference type="EMBL" id="WAV96849.1"/>
    </source>
</evidence>
<evidence type="ECO:0000313" key="11">
    <source>
        <dbReference type="Proteomes" id="UP001164794"/>
    </source>
</evidence>
<evidence type="ECO:0000256" key="2">
    <source>
        <dbReference type="ARBA" id="ARBA00004442"/>
    </source>
</evidence>
<organism evidence="10 11">
    <name type="scientific">Oxalobacter aliiformigenes</name>
    <dbReference type="NCBI Taxonomy" id="2946593"/>
    <lineage>
        <taxon>Bacteria</taxon>
        <taxon>Pseudomonadati</taxon>
        <taxon>Pseudomonadota</taxon>
        <taxon>Betaproteobacteria</taxon>
        <taxon>Burkholderiales</taxon>
        <taxon>Oxalobacteraceae</taxon>
        <taxon>Oxalobacter</taxon>
    </lineage>
</organism>
<keyword evidence="7" id="KW-0998">Cell outer membrane</keyword>
<reference evidence="10" key="1">
    <citation type="journal article" date="2022" name="Front. Microbiol.">
        <title>New perspectives on an old grouping: The genomic and phenotypic variability of Oxalobacter formigenes and the implications for calcium oxalate stone prevention.</title>
        <authorList>
            <person name="Chmiel J.A."/>
            <person name="Carr C."/>
            <person name="Stuivenberg G.A."/>
            <person name="Venema R."/>
            <person name="Chanyi R.M."/>
            <person name="Al K.F."/>
            <person name="Giguere D."/>
            <person name="Say H."/>
            <person name="Akouris P.P."/>
            <person name="Dominguez Romero S.A."/>
            <person name="Kwong A."/>
            <person name="Tai V."/>
            <person name="Koval S.F."/>
            <person name="Razvi H."/>
            <person name="Bjazevic J."/>
            <person name="Burton J.P."/>
        </authorList>
    </citation>
    <scope>NUCLEOTIDE SEQUENCE</scope>
    <source>
        <strain evidence="10">HOxNP-1</strain>
    </source>
</reference>
<keyword evidence="4" id="KW-0964">Secreted</keyword>
<evidence type="ECO:0000256" key="3">
    <source>
        <dbReference type="ARBA" id="ARBA00004613"/>
    </source>
</evidence>
<evidence type="ECO:0000259" key="9">
    <source>
        <dbReference type="PROSITE" id="PS51208"/>
    </source>
</evidence>
<feature type="transmembrane region" description="Helical" evidence="8">
    <location>
        <begin position="32"/>
        <end position="53"/>
    </location>
</feature>
<proteinExistence type="predicted"/>
<name>A0ABY7JGV6_9BURK</name>
<dbReference type="RefSeq" id="WP_269264327.1">
    <property type="nucleotide sequence ID" value="NZ_CP098248.1"/>
</dbReference>
<dbReference type="Pfam" id="PF03797">
    <property type="entry name" value="Autotransporter"/>
    <property type="match status" value="1"/>
</dbReference>
<dbReference type="SMART" id="SM00869">
    <property type="entry name" value="Autotransporter"/>
    <property type="match status" value="1"/>
</dbReference>
<evidence type="ECO:0000256" key="6">
    <source>
        <dbReference type="ARBA" id="ARBA00023136"/>
    </source>
</evidence>
<accession>A0ABY7JGV6</accession>
<dbReference type="InterPro" id="IPR003368">
    <property type="entry name" value="POMP_repeat"/>
</dbReference>
<keyword evidence="8" id="KW-0812">Transmembrane</keyword>
<dbReference type="SMART" id="SM00710">
    <property type="entry name" value="PbH1"/>
    <property type="match status" value="9"/>
</dbReference>
<gene>
    <name evidence="10" type="ORF">NB645_08500</name>
</gene>
<dbReference type="Pfam" id="PF02415">
    <property type="entry name" value="Chlam_PMP"/>
    <property type="match status" value="4"/>
</dbReference>
<dbReference type="PANTHER" id="PTHR11319">
    <property type="entry name" value="G PROTEIN-COUPLED RECEPTOR-RELATED"/>
    <property type="match status" value="1"/>
</dbReference>
<dbReference type="PROSITE" id="PS51208">
    <property type="entry name" value="AUTOTRANSPORTER"/>
    <property type="match status" value="1"/>
</dbReference>